<organism evidence="3 4">
    <name type="scientific">Phycicoccus avicenniae</name>
    <dbReference type="NCBI Taxonomy" id="2828860"/>
    <lineage>
        <taxon>Bacteria</taxon>
        <taxon>Bacillati</taxon>
        <taxon>Actinomycetota</taxon>
        <taxon>Actinomycetes</taxon>
        <taxon>Micrococcales</taxon>
        <taxon>Intrasporangiaceae</taxon>
        <taxon>Phycicoccus</taxon>
    </lineage>
</organism>
<feature type="region of interest" description="Disordered" evidence="1">
    <location>
        <begin position="1"/>
        <end position="28"/>
    </location>
</feature>
<dbReference type="EMBL" id="JAGSNF010000012">
    <property type="protein sequence ID" value="MBR7743488.1"/>
    <property type="molecule type" value="Genomic_DNA"/>
</dbReference>
<evidence type="ECO:0000313" key="4">
    <source>
        <dbReference type="Proteomes" id="UP000677016"/>
    </source>
</evidence>
<evidence type="ECO:0000313" key="3">
    <source>
        <dbReference type="EMBL" id="MBR7743488.1"/>
    </source>
</evidence>
<dbReference type="AlphaFoldDB" id="A0A941D800"/>
<evidence type="ECO:0008006" key="5">
    <source>
        <dbReference type="Google" id="ProtNLM"/>
    </source>
</evidence>
<sequence>MSDARTDGHDRDAGHDGPDRADGRERPDRLETSLGFPWRFYRWLFVAMAALLGAQVLIAVLTDAPLRPGFLLAQVLPLVLSLPPALVLRRRPQVVDRDGVAPGAFRRRIPWSDVDHVRRPTRWQPYVTLVLRDGRERALSVEGEEGARDVARIGDVPLQD</sequence>
<evidence type="ECO:0000256" key="2">
    <source>
        <dbReference type="SAM" id="Phobius"/>
    </source>
</evidence>
<comment type="caution">
    <text evidence="3">The sequence shown here is derived from an EMBL/GenBank/DDBJ whole genome shotgun (WGS) entry which is preliminary data.</text>
</comment>
<keyword evidence="2" id="KW-1133">Transmembrane helix</keyword>
<feature type="transmembrane region" description="Helical" evidence="2">
    <location>
        <begin position="40"/>
        <end position="62"/>
    </location>
</feature>
<accession>A0A941D800</accession>
<proteinExistence type="predicted"/>
<keyword evidence="4" id="KW-1185">Reference proteome</keyword>
<name>A0A941D800_9MICO</name>
<dbReference type="Proteomes" id="UP000677016">
    <property type="component" value="Unassembled WGS sequence"/>
</dbReference>
<evidence type="ECO:0000256" key="1">
    <source>
        <dbReference type="SAM" id="MobiDB-lite"/>
    </source>
</evidence>
<feature type="transmembrane region" description="Helical" evidence="2">
    <location>
        <begin position="68"/>
        <end position="88"/>
    </location>
</feature>
<keyword evidence="2" id="KW-0812">Transmembrane</keyword>
<protein>
    <recommendedName>
        <fullName evidence="5">PH domain-containing protein</fullName>
    </recommendedName>
</protein>
<keyword evidence="2" id="KW-0472">Membrane</keyword>
<dbReference type="RefSeq" id="WP_211602745.1">
    <property type="nucleotide sequence ID" value="NZ_JAGSNF010000012.1"/>
</dbReference>
<gene>
    <name evidence="3" type="ORF">KC207_09330</name>
</gene>
<reference evidence="3" key="1">
    <citation type="submission" date="2021-04" db="EMBL/GenBank/DDBJ databases">
        <title>Phycicoccus avicenniae sp. nov., a novel endophytic actinomycetes isolated from branch of Avicennia mariana.</title>
        <authorList>
            <person name="Tuo L."/>
        </authorList>
    </citation>
    <scope>NUCLEOTIDE SEQUENCE</scope>
    <source>
        <strain evidence="3">BSK3Z-2</strain>
    </source>
</reference>